<sequence>MGSPQLGNNALSSQEKNIGLDHLSSITTQTDADEKQNSLPNKKKKKGKKDKYADPNAHILNLSYEGRTNEEIDILKKQIIIPDNSVSYFTLYRYATKFDLFMIILANFGAICSGAALPLFTLIMGNITDNFSRFLTTGQGADEFQHSVNHNTLYFLYLMIGICTVTTLETYVAVDRGEVITARIREHYIQAILRQNIAYFDKVGPGEITNRITSDVNLIQEGISEKVNIIFSGFATFFAALVIGFIRSWRLTLILFSTIVTIIITMGIASRFMMKYTISALGAFSKASSVAEDILSSIRTTTAFGIQRRLSQKYDFHVDESFRYGVKAGRTIMLMVAGLWLIIYWTYGLAFWQGARFIADGTGSVGSTVTVIMSIIIGSVSIGGVTPAFQSVGKSVGAAKKIFETIDRVPLIDSSSEEGKKLNEITGEIKFQNVRFAYPSRPNVTVLNNFSLDIKPGTKVALVGASGSGKSTIIGILERFYSYLGGSVTLDGIELSSFNVKWLRQQMALVSQEPTLFNVSIFENISYGLIGTQYENSSKEEKLNLIIEACKKANAWEFIQTLPEALDTNVGQQGFLLSGGQKQRIAIARAIVSEPKILLLDEATSALDTKSEGVVQEALDRAATNRTTIVIAHRLSTIKDADKIVVVSSGNIIEMGTHHELLAEKGAYYTLVKAQDIKKRDQHEPVHSSRFSIGNNETQSLLSDASTGMSAELSQSGTNSSNYSISDKAIADMKEDGYFDKPVQTRSTIALVKYLNKFTVGYNKLLISGAICALTTGVGYPIMAYIYGKILDSLMVPPDQYGHMRHEVNVLSGYFVLLGGIEFFIFCGLLGSLTYHTQVLVKRIRIQVFQHYLQMDIAYFDDENNSTGALTSTLSKDGQSVEGFGGVTLGQILNSLATLFGGIIMAISINWRLGLVCTSCVPILVGCGFLRVYILTKLEERAKKTYADSGQYACESVSSVRTVASLTKEDYVLQTYSNSVETQVKRARIPMARSALMYGLSQGLLPGIMGLGFWYGATLIRKGQSSSYQFFTAFVAVVFGAQSAGQVFSYAPSIGKARQASQNVARIFDIQSTIDPTSKDGDLLTNVVGEIEFRDVHFRYPTRPHVPVLRGLNLNIKRGEYIALVGYSGCGKSTTIGLIEQFYRALSGSILLDGVDITTLNVSEYRKHIGLVQQEPVLFSGTIRDNILLGLDEYQAQDVSEEELYMAARKANIHEFIMSLPEGYNTETGTKGTLLSGGQKQRIAIARALIRNPKVLLLDEATSALDSESEKVVQAALDEAAKGRTTIAVAHRLSTIQNADVIYLIDKGKVAEAGTHDELLALNGLYFQLVKMQALEEGL</sequence>
<dbReference type="InterPro" id="IPR027417">
    <property type="entry name" value="P-loop_NTPase"/>
</dbReference>
<feature type="transmembrane region" description="Helical" evidence="11">
    <location>
        <begin position="995"/>
        <end position="1016"/>
    </location>
</feature>
<dbReference type="CDD" id="cd03249">
    <property type="entry name" value="ABC_MTABC3_MDL1_MDL2"/>
    <property type="match status" value="2"/>
</dbReference>
<evidence type="ECO:0000256" key="5">
    <source>
        <dbReference type="ARBA" id="ARBA00022692"/>
    </source>
</evidence>
<evidence type="ECO:0000256" key="7">
    <source>
        <dbReference type="ARBA" id="ARBA00022840"/>
    </source>
</evidence>
<dbReference type="RefSeq" id="XP_031854316.1">
    <property type="nucleotide sequence ID" value="XM_031998425.1"/>
</dbReference>
<dbReference type="OrthoDB" id="6500128at2759"/>
<dbReference type="InterPro" id="IPR017871">
    <property type="entry name" value="ABC_transporter-like_CS"/>
</dbReference>
<dbReference type="PROSITE" id="PS00211">
    <property type="entry name" value="ABC_TRANSPORTER_1"/>
    <property type="match status" value="2"/>
</dbReference>
<dbReference type="Gene3D" id="1.20.1560.10">
    <property type="entry name" value="ABC transporter type 1, transmembrane domain"/>
    <property type="match status" value="1"/>
</dbReference>
<comment type="similarity">
    <text evidence="2">Belongs to the ABC transporter superfamily. ABCB family. Multidrug resistance exporter (TC 3.A.1.201) subfamily.</text>
</comment>
<keyword evidence="6" id="KW-0547">Nucleotide-binding</keyword>
<dbReference type="InterPro" id="IPR036640">
    <property type="entry name" value="ABC1_TM_sf"/>
</dbReference>
<feature type="domain" description="ABC transporter" evidence="12">
    <location>
        <begin position="1091"/>
        <end position="1332"/>
    </location>
</feature>
<dbReference type="InterPro" id="IPR003593">
    <property type="entry name" value="AAA+_ATPase"/>
</dbReference>
<dbReference type="InterPro" id="IPR011527">
    <property type="entry name" value="ABC1_TM_dom"/>
</dbReference>
<keyword evidence="15" id="KW-1185">Reference proteome</keyword>
<feature type="transmembrane region" description="Helical" evidence="11">
    <location>
        <begin position="913"/>
        <end position="934"/>
    </location>
</feature>
<dbReference type="SUPFAM" id="SSF90123">
    <property type="entry name" value="ABC transporter transmembrane region"/>
    <property type="match status" value="2"/>
</dbReference>
<feature type="transmembrane region" description="Helical" evidence="11">
    <location>
        <begin position="154"/>
        <end position="174"/>
    </location>
</feature>
<dbReference type="GO" id="GO:0015421">
    <property type="term" value="F:ABC-type oligopeptide transporter activity"/>
    <property type="evidence" value="ECO:0007669"/>
    <property type="project" value="TreeGrafter"/>
</dbReference>
<dbReference type="Proteomes" id="UP000398389">
    <property type="component" value="Unassembled WGS sequence"/>
</dbReference>
<feature type="transmembrane region" description="Helical" evidence="11">
    <location>
        <begin position="364"/>
        <end position="385"/>
    </location>
</feature>
<evidence type="ECO:0000256" key="2">
    <source>
        <dbReference type="ARBA" id="ARBA00007577"/>
    </source>
</evidence>
<feature type="domain" description="ABC transmembrane type-1" evidence="13">
    <location>
        <begin position="769"/>
        <end position="1056"/>
    </location>
</feature>
<feature type="transmembrane region" description="Helical" evidence="11">
    <location>
        <begin position="227"/>
        <end position="246"/>
    </location>
</feature>
<evidence type="ECO:0000256" key="10">
    <source>
        <dbReference type="SAM" id="MobiDB-lite"/>
    </source>
</evidence>
<dbReference type="FunFam" id="1.20.1560.10:FF:000102">
    <property type="entry name" value="ABC multidrug transporter Mdr1"/>
    <property type="match status" value="1"/>
</dbReference>
<feature type="transmembrane region" description="Helical" evidence="11">
    <location>
        <begin position="252"/>
        <end position="269"/>
    </location>
</feature>
<dbReference type="PROSITE" id="PS50893">
    <property type="entry name" value="ABC_TRANSPORTER_2"/>
    <property type="match status" value="2"/>
</dbReference>
<evidence type="ECO:0000313" key="15">
    <source>
        <dbReference type="Proteomes" id="UP000398389"/>
    </source>
</evidence>
<evidence type="ECO:0000259" key="12">
    <source>
        <dbReference type="PROSITE" id="PS50893"/>
    </source>
</evidence>
<dbReference type="GeneID" id="43582525"/>
<evidence type="ECO:0000259" key="13">
    <source>
        <dbReference type="PROSITE" id="PS50929"/>
    </source>
</evidence>
<dbReference type="GO" id="GO:0090374">
    <property type="term" value="P:oligopeptide export from mitochondrion"/>
    <property type="evidence" value="ECO:0007669"/>
    <property type="project" value="TreeGrafter"/>
</dbReference>
<feature type="transmembrane region" description="Helical" evidence="11">
    <location>
        <begin position="100"/>
        <end position="124"/>
    </location>
</feature>
<gene>
    <name evidence="14" type="ORF">SAPINGB_P003709</name>
</gene>
<keyword evidence="9 11" id="KW-0472">Membrane</keyword>
<feature type="transmembrane region" description="Helical" evidence="11">
    <location>
        <begin position="765"/>
        <end position="787"/>
    </location>
</feature>
<dbReference type="GO" id="GO:0016887">
    <property type="term" value="F:ATP hydrolysis activity"/>
    <property type="evidence" value="ECO:0007669"/>
    <property type="project" value="InterPro"/>
</dbReference>
<evidence type="ECO:0000256" key="9">
    <source>
        <dbReference type="ARBA" id="ARBA00023136"/>
    </source>
</evidence>
<dbReference type="EMBL" id="CABVLU010000003">
    <property type="protein sequence ID" value="VVT53707.1"/>
    <property type="molecule type" value="Genomic_DNA"/>
</dbReference>
<reference evidence="14 15" key="1">
    <citation type="submission" date="2019-09" db="EMBL/GenBank/DDBJ databases">
        <authorList>
            <person name="Brejova B."/>
        </authorList>
    </citation>
    <scope>NUCLEOTIDE SEQUENCE [LARGE SCALE GENOMIC DNA]</scope>
</reference>
<feature type="domain" description="ABC transmembrane type-1" evidence="13">
    <location>
        <begin position="104"/>
        <end position="394"/>
    </location>
</feature>
<feature type="region of interest" description="Disordered" evidence="10">
    <location>
        <begin position="23"/>
        <end position="51"/>
    </location>
</feature>
<comment type="subcellular location">
    <subcellularLocation>
        <location evidence="1">Membrane</location>
        <topology evidence="1">Multi-pass membrane protein</topology>
    </subcellularLocation>
</comment>
<dbReference type="PANTHER" id="PTHR43394">
    <property type="entry name" value="ATP-DEPENDENT PERMEASE MDL1, MITOCHONDRIAL"/>
    <property type="match status" value="1"/>
</dbReference>
<dbReference type="Pfam" id="PF00005">
    <property type="entry name" value="ABC_tran"/>
    <property type="match status" value="2"/>
</dbReference>
<accession>A0A5E8BW53</accession>
<keyword evidence="3" id="KW-0813">Transport</keyword>
<keyword evidence="4" id="KW-1003">Cell membrane</keyword>
<keyword evidence="8 11" id="KW-1133">Transmembrane helix</keyword>
<evidence type="ECO:0000256" key="4">
    <source>
        <dbReference type="ARBA" id="ARBA00022475"/>
    </source>
</evidence>
<dbReference type="InterPro" id="IPR039421">
    <property type="entry name" value="Type_1_exporter"/>
</dbReference>
<evidence type="ECO:0000256" key="1">
    <source>
        <dbReference type="ARBA" id="ARBA00004141"/>
    </source>
</evidence>
<dbReference type="GO" id="GO:0005743">
    <property type="term" value="C:mitochondrial inner membrane"/>
    <property type="evidence" value="ECO:0007669"/>
    <property type="project" value="TreeGrafter"/>
</dbReference>
<dbReference type="FunFam" id="3.40.50.300:FF:000302">
    <property type="entry name" value="ATP-binding cassette subfamily B member 5"/>
    <property type="match status" value="1"/>
</dbReference>
<feature type="transmembrane region" description="Helical" evidence="11">
    <location>
        <begin position="884"/>
        <end position="907"/>
    </location>
</feature>
<evidence type="ECO:0000256" key="6">
    <source>
        <dbReference type="ARBA" id="ARBA00022741"/>
    </source>
</evidence>
<feature type="transmembrane region" description="Helical" evidence="11">
    <location>
        <begin position="332"/>
        <end position="352"/>
    </location>
</feature>
<evidence type="ECO:0000256" key="11">
    <source>
        <dbReference type="SAM" id="Phobius"/>
    </source>
</evidence>
<name>A0A5E8BW53_9ASCO</name>
<evidence type="ECO:0000256" key="8">
    <source>
        <dbReference type="ARBA" id="ARBA00022989"/>
    </source>
</evidence>
<dbReference type="PANTHER" id="PTHR43394:SF27">
    <property type="entry name" value="ATP-DEPENDENT TRANSLOCASE ABCB1-LIKE"/>
    <property type="match status" value="1"/>
</dbReference>
<dbReference type="Gene3D" id="3.40.50.300">
    <property type="entry name" value="P-loop containing nucleotide triphosphate hydrolases"/>
    <property type="match status" value="2"/>
</dbReference>
<dbReference type="PROSITE" id="PS50929">
    <property type="entry name" value="ABC_TM1F"/>
    <property type="match status" value="2"/>
</dbReference>
<evidence type="ECO:0000256" key="3">
    <source>
        <dbReference type="ARBA" id="ARBA00022448"/>
    </source>
</evidence>
<keyword evidence="5 11" id="KW-0812">Transmembrane</keyword>
<dbReference type="CDD" id="cd18577">
    <property type="entry name" value="ABC_6TM_Pgp_ABCB1_D1_like"/>
    <property type="match status" value="1"/>
</dbReference>
<dbReference type="FunFam" id="3.40.50.300:FF:000251">
    <property type="entry name" value="ABC transporter B family member 19"/>
    <property type="match status" value="1"/>
</dbReference>
<protein>
    <submittedName>
        <fullName evidence="14">Uncharacterized protein</fullName>
    </submittedName>
</protein>
<proteinExistence type="inferred from homology"/>
<feature type="transmembrane region" description="Helical" evidence="11">
    <location>
        <begin position="1028"/>
        <end position="1051"/>
    </location>
</feature>
<evidence type="ECO:0000313" key="14">
    <source>
        <dbReference type="EMBL" id="VVT53707.1"/>
    </source>
</evidence>
<organism evidence="14 15">
    <name type="scientific">Magnusiomyces paraingens</name>
    <dbReference type="NCBI Taxonomy" id="2606893"/>
    <lineage>
        <taxon>Eukaryota</taxon>
        <taxon>Fungi</taxon>
        <taxon>Dikarya</taxon>
        <taxon>Ascomycota</taxon>
        <taxon>Saccharomycotina</taxon>
        <taxon>Dipodascomycetes</taxon>
        <taxon>Dipodascales</taxon>
        <taxon>Dipodascaceae</taxon>
        <taxon>Magnusiomyces</taxon>
    </lineage>
</organism>
<feature type="domain" description="ABC transporter" evidence="12">
    <location>
        <begin position="429"/>
        <end position="674"/>
    </location>
</feature>
<dbReference type="Pfam" id="PF00664">
    <property type="entry name" value="ABC_membrane"/>
    <property type="match status" value="2"/>
</dbReference>
<dbReference type="GO" id="GO:0005524">
    <property type="term" value="F:ATP binding"/>
    <property type="evidence" value="ECO:0007669"/>
    <property type="project" value="UniProtKB-KW"/>
</dbReference>
<dbReference type="SMART" id="SM00382">
    <property type="entry name" value="AAA"/>
    <property type="match status" value="2"/>
</dbReference>
<feature type="transmembrane region" description="Helical" evidence="11">
    <location>
        <begin position="814"/>
        <end position="835"/>
    </location>
</feature>
<dbReference type="CDD" id="cd18578">
    <property type="entry name" value="ABC_6TM_Pgp_ABCB1_D2_like"/>
    <property type="match status" value="1"/>
</dbReference>
<keyword evidence="7" id="KW-0067">ATP-binding</keyword>
<dbReference type="SUPFAM" id="SSF52540">
    <property type="entry name" value="P-loop containing nucleoside triphosphate hydrolases"/>
    <property type="match status" value="2"/>
</dbReference>
<dbReference type="InterPro" id="IPR003439">
    <property type="entry name" value="ABC_transporter-like_ATP-bd"/>
</dbReference>